<dbReference type="GO" id="GO:0005506">
    <property type="term" value="F:iron ion binding"/>
    <property type="evidence" value="ECO:0007669"/>
    <property type="project" value="InterPro"/>
</dbReference>
<comment type="caution">
    <text evidence="1">The sequence shown here is derived from an EMBL/GenBank/DDBJ whole genome shotgun (WGS) entry which is preliminary data.</text>
</comment>
<dbReference type="RefSeq" id="WP_200345208.1">
    <property type="nucleotide sequence ID" value="NZ_NRSJ01000006.1"/>
</dbReference>
<reference evidence="1" key="1">
    <citation type="submission" date="2017-08" db="EMBL/GenBank/DDBJ databases">
        <authorList>
            <person name="Imhoff J.F."/>
            <person name="Rahn T."/>
            <person name="Kuenzel S."/>
            <person name="Neulinger S.C."/>
        </authorList>
    </citation>
    <scope>NUCLEOTIDE SEQUENCE</scope>
    <source>
        <strain evidence="1">DSM 11080</strain>
    </source>
</reference>
<dbReference type="AlphaFoldDB" id="A0AAJ0U2E9"/>
<reference evidence="1" key="2">
    <citation type="journal article" date="2020" name="Microorganisms">
        <title>Osmotic Adaptation and Compatible Solute Biosynthesis of Phototrophic Bacteria as Revealed from Genome Analyses.</title>
        <authorList>
            <person name="Imhoff J.F."/>
            <person name="Rahn T."/>
            <person name="Kunzel S."/>
            <person name="Keller A."/>
            <person name="Neulinger S.C."/>
        </authorList>
    </citation>
    <scope>NUCLEOTIDE SEQUENCE</scope>
    <source>
        <strain evidence="1">DSM 11080</strain>
    </source>
</reference>
<accession>A0AAJ0U2E9</accession>
<organism evidence="1 2">
    <name type="scientific">Halochromatium glycolicum</name>
    <dbReference type="NCBI Taxonomy" id="85075"/>
    <lineage>
        <taxon>Bacteria</taxon>
        <taxon>Pseudomonadati</taxon>
        <taxon>Pseudomonadota</taxon>
        <taxon>Gammaproteobacteria</taxon>
        <taxon>Chromatiales</taxon>
        <taxon>Chromatiaceae</taxon>
        <taxon>Halochromatium</taxon>
    </lineage>
</organism>
<evidence type="ECO:0000313" key="1">
    <source>
        <dbReference type="EMBL" id="MBK1704040.1"/>
    </source>
</evidence>
<dbReference type="GO" id="GO:0020037">
    <property type="term" value="F:heme binding"/>
    <property type="evidence" value="ECO:0007669"/>
    <property type="project" value="InterPro"/>
</dbReference>
<dbReference type="InterPro" id="IPR010980">
    <property type="entry name" value="Cyt_c/b562"/>
</dbReference>
<name>A0AAJ0U2E9_9GAMM</name>
<evidence type="ECO:0000313" key="2">
    <source>
        <dbReference type="Proteomes" id="UP001296776"/>
    </source>
</evidence>
<dbReference type="SUPFAM" id="SSF47175">
    <property type="entry name" value="Cytochromes"/>
    <property type="match status" value="1"/>
</dbReference>
<dbReference type="GO" id="GO:0009055">
    <property type="term" value="F:electron transfer activity"/>
    <property type="evidence" value="ECO:0007669"/>
    <property type="project" value="InterPro"/>
</dbReference>
<protein>
    <recommendedName>
        <fullName evidence="3">Cytochrome c domain-containing protein</fullName>
    </recommendedName>
</protein>
<keyword evidence="2" id="KW-1185">Reference proteome</keyword>
<dbReference type="Proteomes" id="UP001296776">
    <property type="component" value="Unassembled WGS sequence"/>
</dbReference>
<proteinExistence type="predicted"/>
<evidence type="ECO:0008006" key="3">
    <source>
        <dbReference type="Google" id="ProtNLM"/>
    </source>
</evidence>
<gene>
    <name evidence="1" type="ORF">CKO40_05635</name>
</gene>
<dbReference type="EMBL" id="NRSJ01000006">
    <property type="protein sequence ID" value="MBK1704040.1"/>
    <property type="molecule type" value="Genomic_DNA"/>
</dbReference>
<sequence length="312" mass="33876">MLLLTLMGLSSQMARADGSNEMGCLPNGELFDLFEPDAVGLRTTAYMTPFGTLNTNLVLGDQPSAAVAVAAIDLAERIGEFLPALGSTSPIPLAMPAADAPQKYLEQKTTLLCGGADENALVQRLVATGKSTVDWEAAEVGYIEVVENAFGGPGTAVILGGATPQASAYAINAFSEFFKHLAGATLAQARMLEADRQLRHGEINAAADSFATLLNGLRVDGSANFFVPIENPSPKFEEQLRDEVRLAQAFARLLRTDPDLEQAEAQFQELASRCMYCHERYLAFDYMGTNRMQYLFSQYPETRLQTEWAKTD</sequence>
<dbReference type="GO" id="GO:0022900">
    <property type="term" value="P:electron transport chain"/>
    <property type="evidence" value="ECO:0007669"/>
    <property type="project" value="InterPro"/>
</dbReference>